<reference evidence="11" key="1">
    <citation type="submission" date="2016-11" db="EMBL/GenBank/DDBJ databases">
        <authorList>
            <person name="Varghese N."/>
            <person name="Submissions S."/>
        </authorList>
    </citation>
    <scope>NUCLEOTIDE SEQUENCE [LARGE SCALE GENOMIC DNA]</scope>
    <source>
        <strain evidence="11">DSM 6637</strain>
    </source>
</reference>
<keyword evidence="3" id="KW-0812">Transmembrane</keyword>
<keyword evidence="2" id="KW-1003">Cell membrane</keyword>
<accession>A0A1M7EL89</accession>
<protein>
    <submittedName>
        <fullName evidence="10">Peptidyl-prolyl cis-trans isomerase D</fullName>
    </submittedName>
</protein>
<dbReference type="GO" id="GO:0003755">
    <property type="term" value="F:peptidyl-prolyl cis-trans isomerase activity"/>
    <property type="evidence" value="ECO:0007669"/>
    <property type="project" value="InterPro"/>
</dbReference>
<evidence type="ECO:0000256" key="4">
    <source>
        <dbReference type="ARBA" id="ARBA00022989"/>
    </source>
</evidence>
<dbReference type="STRING" id="53463.SAMN05444389_102182"/>
<evidence type="ECO:0000256" key="7">
    <source>
        <dbReference type="ARBA" id="ARBA00038408"/>
    </source>
</evidence>
<dbReference type="AlphaFoldDB" id="A0A1M7EL89"/>
<dbReference type="Pfam" id="PF13624">
    <property type="entry name" value="SurA_N_3"/>
    <property type="match status" value="1"/>
</dbReference>
<keyword evidence="6" id="KW-0143">Chaperone</keyword>
<dbReference type="SUPFAM" id="SSF109998">
    <property type="entry name" value="Triger factor/SurA peptide-binding domain-like"/>
    <property type="match status" value="1"/>
</dbReference>
<keyword evidence="10" id="KW-0413">Isomerase</keyword>
<feature type="compositionally biased region" description="Low complexity" evidence="8">
    <location>
        <begin position="505"/>
        <end position="521"/>
    </location>
</feature>
<name>A0A1M7EL89_9RHOB</name>
<dbReference type="PANTHER" id="PTHR47529">
    <property type="entry name" value="PEPTIDYL-PROLYL CIS-TRANS ISOMERASE D"/>
    <property type="match status" value="1"/>
</dbReference>
<proteinExistence type="inferred from homology"/>
<feature type="domain" description="PpiC" evidence="9">
    <location>
        <begin position="247"/>
        <end position="363"/>
    </location>
</feature>
<sequence length="632" mass="67818">MSSLRTKGKSTVVWLLMGLLLLGLGGFGITNFSGVSSGAIGAVGSAEIDSRDYVRGVRSDMQGFAMQTGQVLTPDQARAIGIPQQVQGRLFAAAALEAEARRIGLSVGDETVLRDITTAPAFQTAGGQFDAAVYQDVLRREGLTPARFEEDMRMDAARLLLQGAVVGGVTAPQTLRDTTARWLLERRDFSWDELTADDLAAPIAAPAEETLVAWHQANAAQFTAPERRRITYAWLTPEMLESTVQLDEAALRELYQSRIDEFQQPERRMVERLVYSSQAEAEAAKARLDAGEVSFEQLAAERGLTLTDIDLGERSEAELGAAGAAVFALDQPGVVGPLPTDLGPALFSMNAILDPVDVSFEQAVPELRGEAAADRARRVIEEQAHALEDLLAGGASLEDLAAETDMELGEIEFSAETPSQGIAAYEAFRERAAAVTEGEFLQLHELDDGGVFALRLDELIEPELIPFEQVRELVLADWTAAETRRELKIRAEERELLLDSEANGDAPSPAAETDAAAAPDPAAGFQTATDVERNYGIEGVPAEVVTRGFQLETVGDAAAVEAEGRVFLIRLDAIRPADLSAAESQPVLSGVAARLTESVQSDLFEAYVRALQASHGVTLNDSALNAANAMIQ</sequence>
<dbReference type="InterPro" id="IPR027304">
    <property type="entry name" value="Trigger_fact/SurA_dom_sf"/>
</dbReference>
<evidence type="ECO:0000256" key="1">
    <source>
        <dbReference type="ARBA" id="ARBA00004401"/>
    </source>
</evidence>
<organism evidence="10 11">
    <name type="scientific">Paracoccus solventivorans</name>
    <dbReference type="NCBI Taxonomy" id="53463"/>
    <lineage>
        <taxon>Bacteria</taxon>
        <taxon>Pseudomonadati</taxon>
        <taxon>Pseudomonadota</taxon>
        <taxon>Alphaproteobacteria</taxon>
        <taxon>Rhodobacterales</taxon>
        <taxon>Paracoccaceae</taxon>
        <taxon>Paracoccus</taxon>
    </lineage>
</organism>
<evidence type="ECO:0000256" key="6">
    <source>
        <dbReference type="ARBA" id="ARBA00023186"/>
    </source>
</evidence>
<dbReference type="RefSeq" id="WP_073062630.1">
    <property type="nucleotide sequence ID" value="NZ_FRCK01000002.1"/>
</dbReference>
<evidence type="ECO:0000313" key="11">
    <source>
        <dbReference type="Proteomes" id="UP000184444"/>
    </source>
</evidence>
<keyword evidence="5" id="KW-0472">Membrane</keyword>
<evidence type="ECO:0000313" key="10">
    <source>
        <dbReference type="EMBL" id="SHL92551.1"/>
    </source>
</evidence>
<keyword evidence="11" id="KW-1185">Reference proteome</keyword>
<dbReference type="InterPro" id="IPR052029">
    <property type="entry name" value="PpiD_chaperone"/>
</dbReference>
<dbReference type="Pfam" id="PF13145">
    <property type="entry name" value="Rotamase_2"/>
    <property type="match status" value="1"/>
</dbReference>
<dbReference type="GO" id="GO:0005886">
    <property type="term" value="C:plasma membrane"/>
    <property type="evidence" value="ECO:0007669"/>
    <property type="project" value="UniProtKB-SubCell"/>
</dbReference>
<evidence type="ECO:0000256" key="3">
    <source>
        <dbReference type="ARBA" id="ARBA00022692"/>
    </source>
</evidence>
<comment type="similarity">
    <text evidence="7">Belongs to the PpiD chaperone family.</text>
</comment>
<feature type="region of interest" description="Disordered" evidence="8">
    <location>
        <begin position="498"/>
        <end position="521"/>
    </location>
</feature>
<dbReference type="Proteomes" id="UP000184444">
    <property type="component" value="Unassembled WGS sequence"/>
</dbReference>
<evidence type="ECO:0000256" key="5">
    <source>
        <dbReference type="ARBA" id="ARBA00023136"/>
    </source>
</evidence>
<dbReference type="PANTHER" id="PTHR47529:SF1">
    <property type="entry name" value="PERIPLASMIC CHAPERONE PPID"/>
    <property type="match status" value="1"/>
</dbReference>
<evidence type="ECO:0000256" key="2">
    <source>
        <dbReference type="ARBA" id="ARBA00022475"/>
    </source>
</evidence>
<dbReference type="EMBL" id="FRCK01000002">
    <property type="protein sequence ID" value="SHL92551.1"/>
    <property type="molecule type" value="Genomic_DNA"/>
</dbReference>
<comment type="subcellular location">
    <subcellularLocation>
        <location evidence="1">Cell membrane</location>
        <topology evidence="1">Single-pass type II membrane protein</topology>
    </subcellularLocation>
</comment>
<dbReference type="InterPro" id="IPR000297">
    <property type="entry name" value="PPIase_PpiC"/>
</dbReference>
<evidence type="ECO:0000256" key="8">
    <source>
        <dbReference type="SAM" id="MobiDB-lite"/>
    </source>
</evidence>
<gene>
    <name evidence="10" type="ORF">SAMN05444389_102182</name>
</gene>
<dbReference type="SUPFAM" id="SSF54534">
    <property type="entry name" value="FKBP-like"/>
    <property type="match status" value="1"/>
</dbReference>
<keyword evidence="4" id="KW-1133">Transmembrane helix</keyword>
<evidence type="ECO:0000259" key="9">
    <source>
        <dbReference type="Pfam" id="PF13145"/>
    </source>
</evidence>